<dbReference type="GO" id="GO:0006623">
    <property type="term" value="P:protein targeting to vacuole"/>
    <property type="evidence" value="ECO:0007669"/>
    <property type="project" value="TreeGrafter"/>
</dbReference>
<evidence type="ECO:0000259" key="1">
    <source>
        <dbReference type="PROSITE" id="PS50003"/>
    </source>
</evidence>
<dbReference type="Proteomes" id="UP000275652">
    <property type="component" value="Unassembled WGS sequence"/>
</dbReference>
<dbReference type="EMBL" id="QUTI01007037">
    <property type="protein sequence ID" value="RLO13338.1"/>
    <property type="molecule type" value="Genomic_DNA"/>
</dbReference>
<dbReference type="GO" id="GO:0045053">
    <property type="term" value="P:protein retention in Golgi apparatus"/>
    <property type="evidence" value="ECO:0007669"/>
    <property type="project" value="TreeGrafter"/>
</dbReference>
<dbReference type="InterPro" id="IPR001849">
    <property type="entry name" value="PH_domain"/>
</dbReference>
<proteinExistence type="predicted"/>
<feature type="domain" description="PH" evidence="1">
    <location>
        <begin position="45"/>
        <end position="305"/>
    </location>
</feature>
<organism evidence="2 3">
    <name type="scientific">Aphanomyces astaci</name>
    <name type="common">Crayfish plague agent</name>
    <dbReference type="NCBI Taxonomy" id="112090"/>
    <lineage>
        <taxon>Eukaryota</taxon>
        <taxon>Sar</taxon>
        <taxon>Stramenopiles</taxon>
        <taxon>Oomycota</taxon>
        <taxon>Saprolegniomycetes</taxon>
        <taxon>Saprolegniales</taxon>
        <taxon>Verrucalvaceae</taxon>
        <taxon>Aphanomyces</taxon>
    </lineage>
</organism>
<evidence type="ECO:0000313" key="2">
    <source>
        <dbReference type="EMBL" id="RLO13338.1"/>
    </source>
</evidence>
<gene>
    <name evidence="2" type="ORF">DYB28_016162</name>
</gene>
<dbReference type="InterPro" id="IPR011993">
    <property type="entry name" value="PH-like_dom_sf"/>
</dbReference>
<dbReference type="PANTHER" id="PTHR16166">
    <property type="entry name" value="VACUOLAR PROTEIN SORTING-ASSOCIATED PROTEIN VPS13"/>
    <property type="match status" value="1"/>
</dbReference>
<dbReference type="PROSITE" id="PS50003">
    <property type="entry name" value="PH_DOMAIN"/>
    <property type="match status" value="1"/>
</dbReference>
<reference evidence="2 3" key="1">
    <citation type="journal article" date="2018" name="J. Invertebr. Pathol.">
        <title>New genotyping method for the causative agent of crayfish plague (Aphanomyces astaci) based on whole genome data.</title>
        <authorList>
            <person name="Minardi D."/>
            <person name="Studholme D.J."/>
            <person name="van der Giezen M."/>
            <person name="Pretto T."/>
            <person name="Oidtmann B."/>
        </authorList>
    </citation>
    <scope>NUCLEOTIDE SEQUENCE [LARGE SCALE GENOMIC DNA]</scope>
    <source>
        <strain evidence="2 3">KB13</strain>
    </source>
</reference>
<protein>
    <recommendedName>
        <fullName evidence="1">PH domain-containing protein</fullName>
    </recommendedName>
</protein>
<name>A0A9X8EBL1_APHAT</name>
<dbReference type="PANTHER" id="PTHR16166:SF143">
    <property type="entry name" value="PROTEIN SORTING-ASSOCIATED PROTEIN, PUTATIVE (DUF1162)-RELATED"/>
    <property type="match status" value="1"/>
</dbReference>
<accession>A0A9X8EBL1</accession>
<sequence length="544" mass="60387">MQVSSSLALDVTNAVVDTKEYNLDMMQKHKRIQLTRSLPASLFDGCAVQGILSKKDNAINWSKRYFRLHDHMVYYFMTEHDHALRGVIDLGMNQTSESGAVLFLKGWSKPRYKHQAMSKAAASNPLHTMAKSITETLFGEEANAASDSSAAAAPSHCEEFFLWIGSLLRMSDGMMTKATQWLQALTLNGTELSPSQLFLASGLDVVSFLMAEQLAPSTGIALDLAQQLLYYGVLGLWNPPPDVDFDNIRFEPTGTLYRVLVPTPPAAPSTREFSIGIPGGKTYHLRADSPEDAAVWCRHIRDAIIHAMHEGHSTTHHARITHENAPDAKTTTKTYVYARVRADGPTKVLEFTEGGEEDDECGGANAVVPLDNVLEDVASVESTDKVEWLQNVHVAVHVASIGLSCVNEKPMELIYMSLQGVDIAFDRHENKMRFGVTWHDVQADNQVPEATFPTLLCPKQTDPTDPPNDVVCRDCATAQHEAVFHFCCGWSNEQGSTDYFEYCSLYVAPMLLQLDEELVSLIRDFLASVRLLQLVFPMTMLFVI</sequence>
<dbReference type="InterPro" id="IPR026847">
    <property type="entry name" value="VPS13"/>
</dbReference>
<comment type="caution">
    <text evidence="2">The sequence shown here is derived from an EMBL/GenBank/DDBJ whole genome shotgun (WGS) entry which is preliminary data.</text>
</comment>
<dbReference type="SUPFAM" id="SSF50729">
    <property type="entry name" value="PH domain-like"/>
    <property type="match status" value="1"/>
</dbReference>
<dbReference type="AlphaFoldDB" id="A0A9X8EBL1"/>
<dbReference type="CDD" id="cd00821">
    <property type="entry name" value="PH"/>
    <property type="match status" value="1"/>
</dbReference>
<dbReference type="Gene3D" id="2.30.29.30">
    <property type="entry name" value="Pleckstrin-homology domain (PH domain)/Phosphotyrosine-binding domain (PTB)"/>
    <property type="match status" value="1"/>
</dbReference>
<evidence type="ECO:0000313" key="3">
    <source>
        <dbReference type="Proteomes" id="UP000275652"/>
    </source>
</evidence>